<accession>A0A956RQI4</accession>
<name>A0A956RQI4_UNCEI</name>
<evidence type="ECO:0000313" key="1">
    <source>
        <dbReference type="EMBL" id="MCA9729313.1"/>
    </source>
</evidence>
<proteinExistence type="predicted"/>
<comment type="caution">
    <text evidence="1">The sequence shown here is derived from an EMBL/GenBank/DDBJ whole genome shotgun (WGS) entry which is preliminary data.</text>
</comment>
<feature type="non-terminal residue" evidence="1">
    <location>
        <position position="138"/>
    </location>
</feature>
<dbReference type="Proteomes" id="UP000697710">
    <property type="component" value="Unassembled WGS sequence"/>
</dbReference>
<dbReference type="SUPFAM" id="SSF63829">
    <property type="entry name" value="Calcium-dependent phosphotriesterase"/>
    <property type="match status" value="1"/>
</dbReference>
<reference evidence="1" key="2">
    <citation type="journal article" date="2021" name="Microbiome">
        <title>Successional dynamics and alternative stable states in a saline activated sludge microbial community over 9 years.</title>
        <authorList>
            <person name="Wang Y."/>
            <person name="Ye J."/>
            <person name="Ju F."/>
            <person name="Liu L."/>
            <person name="Boyd J.A."/>
            <person name="Deng Y."/>
            <person name="Parks D.H."/>
            <person name="Jiang X."/>
            <person name="Yin X."/>
            <person name="Woodcroft B.J."/>
            <person name="Tyson G.W."/>
            <person name="Hugenholtz P."/>
            <person name="Polz M.F."/>
            <person name="Zhang T."/>
        </authorList>
    </citation>
    <scope>NUCLEOTIDE SEQUENCE</scope>
    <source>
        <strain evidence="1">HKST-UBA01</strain>
    </source>
</reference>
<sequence>MTRYGSTATTRTALRALIRSIRTPVSLQRTVALLGQVAVFLTVPVWGMDARSQEIEWELLRPTNSGIPGEIVENVVWAPDGKLWVAAEQPQWQEGGVGILDLQTEIWTGFSNWQSPLPSHFVGDIKFDAQGVAWIGSS</sequence>
<dbReference type="EMBL" id="JAGQHR010000645">
    <property type="protein sequence ID" value="MCA9729313.1"/>
    <property type="molecule type" value="Genomic_DNA"/>
</dbReference>
<organism evidence="1 2">
    <name type="scientific">Eiseniibacteriota bacterium</name>
    <dbReference type="NCBI Taxonomy" id="2212470"/>
    <lineage>
        <taxon>Bacteria</taxon>
        <taxon>Candidatus Eiseniibacteriota</taxon>
    </lineage>
</organism>
<dbReference type="InterPro" id="IPR015943">
    <property type="entry name" value="WD40/YVTN_repeat-like_dom_sf"/>
</dbReference>
<dbReference type="AlphaFoldDB" id="A0A956RQI4"/>
<protein>
    <submittedName>
        <fullName evidence="1">Uncharacterized protein</fullName>
    </submittedName>
</protein>
<dbReference type="Gene3D" id="2.130.10.10">
    <property type="entry name" value="YVTN repeat-like/Quinoprotein amine dehydrogenase"/>
    <property type="match status" value="1"/>
</dbReference>
<gene>
    <name evidence="1" type="ORF">KC729_16615</name>
</gene>
<evidence type="ECO:0000313" key="2">
    <source>
        <dbReference type="Proteomes" id="UP000697710"/>
    </source>
</evidence>
<reference evidence="1" key="1">
    <citation type="submission" date="2020-04" db="EMBL/GenBank/DDBJ databases">
        <authorList>
            <person name="Zhang T."/>
        </authorList>
    </citation>
    <scope>NUCLEOTIDE SEQUENCE</scope>
    <source>
        <strain evidence="1">HKST-UBA01</strain>
    </source>
</reference>